<feature type="chain" id="PRO_5047279409" description="Protein sleepless" evidence="9">
    <location>
        <begin position="22"/>
        <end position="137"/>
    </location>
</feature>
<evidence type="ECO:0000256" key="5">
    <source>
        <dbReference type="ARBA" id="ARBA00022989"/>
    </source>
</evidence>
<evidence type="ECO:0000256" key="2">
    <source>
        <dbReference type="ARBA" id="ARBA00022622"/>
    </source>
</evidence>
<evidence type="ECO:0000256" key="4">
    <source>
        <dbReference type="ARBA" id="ARBA00022729"/>
    </source>
</evidence>
<evidence type="ECO:0000256" key="8">
    <source>
        <dbReference type="ARBA" id="ARBA00023288"/>
    </source>
</evidence>
<dbReference type="InterPro" id="IPR031424">
    <property type="entry name" value="QVR-like"/>
</dbReference>
<keyword evidence="3" id="KW-0812">Transmembrane</keyword>
<organism evidence="10 11">
    <name type="scientific">Xylocopa violacea</name>
    <name type="common">Violet carpenter bee</name>
    <name type="synonym">Apis violacea</name>
    <dbReference type="NCBI Taxonomy" id="135666"/>
    <lineage>
        <taxon>Eukaryota</taxon>
        <taxon>Metazoa</taxon>
        <taxon>Ecdysozoa</taxon>
        <taxon>Arthropoda</taxon>
        <taxon>Hexapoda</taxon>
        <taxon>Insecta</taxon>
        <taxon>Pterygota</taxon>
        <taxon>Neoptera</taxon>
        <taxon>Endopterygota</taxon>
        <taxon>Hymenoptera</taxon>
        <taxon>Apocrita</taxon>
        <taxon>Aculeata</taxon>
        <taxon>Apoidea</taxon>
        <taxon>Anthophila</taxon>
        <taxon>Apidae</taxon>
        <taxon>Xylocopa</taxon>
        <taxon>Xylocopa</taxon>
    </lineage>
</organism>
<keyword evidence="11" id="KW-1185">Reference proteome</keyword>
<keyword evidence="5" id="KW-1133">Transmembrane helix</keyword>
<evidence type="ECO:0000256" key="9">
    <source>
        <dbReference type="SAM" id="SignalP"/>
    </source>
</evidence>
<keyword evidence="6" id="KW-0472">Membrane</keyword>
<evidence type="ECO:0000256" key="3">
    <source>
        <dbReference type="ARBA" id="ARBA00022692"/>
    </source>
</evidence>
<feature type="signal peptide" evidence="9">
    <location>
        <begin position="1"/>
        <end position="21"/>
    </location>
</feature>
<dbReference type="PANTHER" id="PTHR33562:SF20">
    <property type="entry name" value="PROTEIN QUIVER"/>
    <property type="match status" value="1"/>
</dbReference>
<dbReference type="InterPro" id="IPR050975">
    <property type="entry name" value="Sleep_regulator"/>
</dbReference>
<keyword evidence="4 9" id="KW-0732">Signal</keyword>
<dbReference type="Pfam" id="PF17064">
    <property type="entry name" value="QVR"/>
    <property type="match status" value="1"/>
</dbReference>
<evidence type="ECO:0000313" key="11">
    <source>
        <dbReference type="Proteomes" id="UP001642520"/>
    </source>
</evidence>
<evidence type="ECO:0008006" key="12">
    <source>
        <dbReference type="Google" id="ProtNLM"/>
    </source>
</evidence>
<dbReference type="EMBL" id="CAXAJV020001293">
    <property type="protein sequence ID" value="CAL7943834.1"/>
    <property type="molecule type" value="Genomic_DNA"/>
</dbReference>
<gene>
    <name evidence="10" type="ORF">XYLVIOL_LOCUS6318</name>
</gene>
<comment type="subcellular location">
    <subcellularLocation>
        <location evidence="1">Membrane</location>
        <topology evidence="1">Lipid-anchor</topology>
        <topology evidence="1">GPI-anchor</topology>
    </subcellularLocation>
</comment>
<evidence type="ECO:0000256" key="6">
    <source>
        <dbReference type="ARBA" id="ARBA00023136"/>
    </source>
</evidence>
<name>A0ABP1NS44_XYLVO</name>
<evidence type="ECO:0000313" key="10">
    <source>
        <dbReference type="EMBL" id="CAL7943834.1"/>
    </source>
</evidence>
<protein>
    <recommendedName>
        <fullName evidence="12">Protein sleepless</fullName>
    </recommendedName>
</protein>
<dbReference type="Proteomes" id="UP001642520">
    <property type="component" value="Unassembled WGS sequence"/>
</dbReference>
<dbReference type="PANTHER" id="PTHR33562">
    <property type="entry name" value="ATILLA, ISOFORM B-RELATED-RELATED"/>
    <property type="match status" value="1"/>
</dbReference>
<sequence>MAGQVGFATLIVLVSFDYTRGGNMWCYECNTDLTEGHTRVCNDPYVPTPYFDLVLCPQNETQQCLKSVIDYGDLTVTVRGCVPSREIDGYCQPKEHFPGSTITCFFCEDYACNGQSSTYLFTLKNIVFLFALITIAM</sequence>
<keyword evidence="8" id="KW-0449">Lipoprotein</keyword>
<comment type="caution">
    <text evidence="10">The sequence shown here is derived from an EMBL/GenBank/DDBJ whole genome shotgun (WGS) entry which is preliminary data.</text>
</comment>
<keyword evidence="2" id="KW-0336">GPI-anchor</keyword>
<evidence type="ECO:0000256" key="1">
    <source>
        <dbReference type="ARBA" id="ARBA00004589"/>
    </source>
</evidence>
<reference evidence="10 11" key="1">
    <citation type="submission" date="2024-08" db="EMBL/GenBank/DDBJ databases">
        <authorList>
            <person name="Will J Nash"/>
            <person name="Angela Man"/>
            <person name="Seanna McTaggart"/>
            <person name="Kendall Baker"/>
            <person name="Tom Barker"/>
            <person name="Leah Catchpole"/>
            <person name="Alex Durrant"/>
            <person name="Karim Gharbi"/>
            <person name="Naomi Irish"/>
            <person name="Gemy Kaithakottil"/>
            <person name="Debby Ku"/>
            <person name="Aaliyah Providence"/>
            <person name="Felix Shaw"/>
            <person name="David Swarbreck"/>
            <person name="Chris Watkins"/>
            <person name="Ann M. McCartney"/>
            <person name="Giulio Formenti"/>
            <person name="Alice Mouton"/>
            <person name="Noel Vella"/>
            <person name="Bjorn M von Reumont"/>
            <person name="Adriana Vella"/>
            <person name="Wilfried Haerty"/>
        </authorList>
    </citation>
    <scope>NUCLEOTIDE SEQUENCE [LARGE SCALE GENOMIC DNA]</scope>
</reference>
<accession>A0ABP1NS44</accession>
<proteinExistence type="predicted"/>
<evidence type="ECO:0000256" key="7">
    <source>
        <dbReference type="ARBA" id="ARBA00023180"/>
    </source>
</evidence>
<keyword evidence="7" id="KW-0325">Glycoprotein</keyword>